<evidence type="ECO:0000313" key="2">
    <source>
        <dbReference type="EMBL" id="MFB9761085.1"/>
    </source>
</evidence>
<sequence>MTKTKAFITGILCGSAVAGIAALLTAPSSGTELRRKLKEKSEDFKRSLTDLKDDTKLLTEQIAGTAAEGKDVFIELKGDVQKAFSSWKNETTPHRESIQREIEELQQSIDYLQQSVPNKN</sequence>
<dbReference type="PANTHER" id="PTHR35792:SF3">
    <property type="entry name" value="IG HYPOTHETICAL 17707"/>
    <property type="match status" value="1"/>
</dbReference>
<name>A0ABV5WKD1_9BACI</name>
<organism evidence="2 3">
    <name type="scientific">Ectobacillus funiculus</name>
    <dbReference type="NCBI Taxonomy" id="137993"/>
    <lineage>
        <taxon>Bacteria</taxon>
        <taxon>Bacillati</taxon>
        <taxon>Bacillota</taxon>
        <taxon>Bacilli</taxon>
        <taxon>Bacillales</taxon>
        <taxon>Bacillaceae</taxon>
        <taxon>Ectobacillus</taxon>
    </lineage>
</organism>
<dbReference type="Proteomes" id="UP001589609">
    <property type="component" value="Unassembled WGS sequence"/>
</dbReference>
<dbReference type="PANTHER" id="PTHR35792">
    <property type="entry name" value="GENERAL STRESS PROTEIN"/>
    <property type="match status" value="1"/>
</dbReference>
<dbReference type="Pfam" id="PF12732">
    <property type="entry name" value="YtxH"/>
    <property type="match status" value="1"/>
</dbReference>
<gene>
    <name evidence="2" type="ORF">ACFFMS_22810</name>
</gene>
<dbReference type="RefSeq" id="WP_379951324.1">
    <property type="nucleotide sequence ID" value="NZ_JAPCYI010000001.1"/>
</dbReference>
<evidence type="ECO:0000313" key="3">
    <source>
        <dbReference type="Proteomes" id="UP001589609"/>
    </source>
</evidence>
<dbReference type="EMBL" id="JBHMAF010000187">
    <property type="protein sequence ID" value="MFB9761085.1"/>
    <property type="molecule type" value="Genomic_DNA"/>
</dbReference>
<dbReference type="InterPro" id="IPR052928">
    <property type="entry name" value="Desiccation-related_membrane"/>
</dbReference>
<accession>A0ABV5WKD1</accession>
<keyword evidence="1" id="KW-0732">Signal</keyword>
<evidence type="ECO:0000256" key="1">
    <source>
        <dbReference type="SAM" id="SignalP"/>
    </source>
</evidence>
<comment type="caution">
    <text evidence="2">The sequence shown here is derived from an EMBL/GenBank/DDBJ whole genome shotgun (WGS) entry which is preliminary data.</text>
</comment>
<dbReference type="InterPro" id="IPR024623">
    <property type="entry name" value="YtxH"/>
</dbReference>
<protein>
    <submittedName>
        <fullName evidence="2">YtxH domain-containing protein</fullName>
    </submittedName>
</protein>
<keyword evidence="3" id="KW-1185">Reference proteome</keyword>
<proteinExistence type="predicted"/>
<feature type="signal peptide" evidence="1">
    <location>
        <begin position="1"/>
        <end position="21"/>
    </location>
</feature>
<feature type="chain" id="PRO_5047105672" evidence="1">
    <location>
        <begin position="22"/>
        <end position="120"/>
    </location>
</feature>
<reference evidence="2 3" key="1">
    <citation type="submission" date="2024-09" db="EMBL/GenBank/DDBJ databases">
        <authorList>
            <person name="Sun Q."/>
            <person name="Mori K."/>
        </authorList>
    </citation>
    <scope>NUCLEOTIDE SEQUENCE [LARGE SCALE GENOMIC DNA]</scope>
    <source>
        <strain evidence="2 3">JCM 11201</strain>
    </source>
</reference>